<keyword evidence="7" id="KW-0997">Cell inner membrane</keyword>
<evidence type="ECO:0000256" key="17">
    <source>
        <dbReference type="SAM" id="MobiDB-lite"/>
    </source>
</evidence>
<evidence type="ECO:0000256" key="9">
    <source>
        <dbReference type="ARBA" id="ARBA00022692"/>
    </source>
</evidence>
<evidence type="ECO:0000256" key="2">
    <source>
        <dbReference type="ARBA" id="ARBA00006683"/>
    </source>
</evidence>
<evidence type="ECO:0000256" key="8">
    <source>
        <dbReference type="ARBA" id="ARBA00022679"/>
    </source>
</evidence>
<evidence type="ECO:0000256" key="13">
    <source>
        <dbReference type="ARBA" id="ARBA00022989"/>
    </source>
</evidence>
<dbReference type="InterPro" id="IPR050445">
    <property type="entry name" value="Bact_polysacc_biosynth/exp"/>
</dbReference>
<keyword evidence="12" id="KW-0067">ATP-binding</keyword>
<feature type="region of interest" description="Disordered" evidence="17">
    <location>
        <begin position="480"/>
        <end position="502"/>
    </location>
</feature>
<keyword evidence="8 21" id="KW-0808">Transferase</keyword>
<dbReference type="InterPro" id="IPR027417">
    <property type="entry name" value="P-loop_NTPase"/>
</dbReference>
<evidence type="ECO:0000256" key="11">
    <source>
        <dbReference type="ARBA" id="ARBA00022777"/>
    </source>
</evidence>
<feature type="transmembrane region" description="Helical" evidence="18">
    <location>
        <begin position="49"/>
        <end position="71"/>
    </location>
</feature>
<dbReference type="Pfam" id="PF02706">
    <property type="entry name" value="Wzz"/>
    <property type="match status" value="1"/>
</dbReference>
<dbReference type="CDD" id="cd05387">
    <property type="entry name" value="BY-kinase"/>
    <property type="match status" value="1"/>
</dbReference>
<keyword evidence="10" id="KW-0547">Nucleotide-binding</keyword>
<comment type="subcellular location">
    <subcellularLocation>
        <location evidence="1">Cell inner membrane</location>
        <topology evidence="1">Multi-pass membrane protein</topology>
    </subcellularLocation>
</comment>
<keyword evidence="6" id="KW-1003">Cell membrane</keyword>
<evidence type="ECO:0000259" key="19">
    <source>
        <dbReference type="Pfam" id="PF02706"/>
    </source>
</evidence>
<evidence type="ECO:0000256" key="7">
    <source>
        <dbReference type="ARBA" id="ARBA00022519"/>
    </source>
</evidence>
<dbReference type="Pfam" id="PF13614">
    <property type="entry name" value="AAA_31"/>
    <property type="match status" value="1"/>
</dbReference>
<dbReference type="SUPFAM" id="SSF52540">
    <property type="entry name" value="P-loop containing nucleoside triphosphate hydrolases"/>
    <property type="match status" value="1"/>
</dbReference>
<dbReference type="NCBIfam" id="TIGR01007">
    <property type="entry name" value="eps_fam"/>
    <property type="match status" value="1"/>
</dbReference>
<evidence type="ECO:0000256" key="4">
    <source>
        <dbReference type="ARBA" id="ARBA00008883"/>
    </source>
</evidence>
<dbReference type="InterPro" id="IPR005702">
    <property type="entry name" value="Wzc-like_C"/>
</dbReference>
<organism evidence="21">
    <name type="scientific">Streptomyces sp. R33</name>
    <dbReference type="NCBI Taxonomy" id="3238629"/>
    <lineage>
        <taxon>Bacteria</taxon>
        <taxon>Bacillati</taxon>
        <taxon>Actinomycetota</taxon>
        <taxon>Actinomycetes</taxon>
        <taxon>Kitasatosporales</taxon>
        <taxon>Streptomycetaceae</taxon>
        <taxon>Streptomyces</taxon>
    </lineage>
</organism>
<evidence type="ECO:0000256" key="6">
    <source>
        <dbReference type="ARBA" id="ARBA00022475"/>
    </source>
</evidence>
<dbReference type="AlphaFoldDB" id="A0AB39YH50"/>
<keyword evidence="15" id="KW-0829">Tyrosine-protein kinase</keyword>
<dbReference type="RefSeq" id="WP_369780232.1">
    <property type="nucleotide sequence ID" value="NZ_CP165727.1"/>
</dbReference>
<evidence type="ECO:0000256" key="14">
    <source>
        <dbReference type="ARBA" id="ARBA00023136"/>
    </source>
</evidence>
<comment type="similarity">
    <text evidence="3">Belongs to the CpsD/CapB family.</text>
</comment>
<comment type="catalytic activity">
    <reaction evidence="16">
        <text>L-tyrosyl-[protein] + ATP = O-phospho-L-tyrosyl-[protein] + ADP + H(+)</text>
        <dbReference type="Rhea" id="RHEA:10596"/>
        <dbReference type="Rhea" id="RHEA-COMP:10136"/>
        <dbReference type="Rhea" id="RHEA-COMP:20101"/>
        <dbReference type="ChEBI" id="CHEBI:15378"/>
        <dbReference type="ChEBI" id="CHEBI:30616"/>
        <dbReference type="ChEBI" id="CHEBI:46858"/>
        <dbReference type="ChEBI" id="CHEBI:61978"/>
        <dbReference type="ChEBI" id="CHEBI:456216"/>
        <dbReference type="EC" id="2.7.10.2"/>
    </reaction>
</comment>
<dbReference type="EC" id="2.7.10.2" evidence="5"/>
<comment type="similarity">
    <text evidence="2">Belongs to the CpsC/CapA family.</text>
</comment>
<gene>
    <name evidence="21" type="ORF">AB5J51_08380</name>
</gene>
<evidence type="ECO:0000256" key="10">
    <source>
        <dbReference type="ARBA" id="ARBA00022741"/>
    </source>
</evidence>
<keyword evidence="11" id="KW-0418">Kinase</keyword>
<accession>A0AB39YH50</accession>
<feature type="domain" description="Polysaccharide chain length determinant N-terminal" evidence="19">
    <location>
        <begin position="41"/>
        <end position="129"/>
    </location>
</feature>
<evidence type="ECO:0000256" key="1">
    <source>
        <dbReference type="ARBA" id="ARBA00004429"/>
    </source>
</evidence>
<evidence type="ECO:0000256" key="18">
    <source>
        <dbReference type="SAM" id="Phobius"/>
    </source>
</evidence>
<evidence type="ECO:0000256" key="16">
    <source>
        <dbReference type="ARBA" id="ARBA00051245"/>
    </source>
</evidence>
<evidence type="ECO:0000313" key="21">
    <source>
        <dbReference type="EMBL" id="XDV68784.1"/>
    </source>
</evidence>
<dbReference type="GO" id="GO:0005524">
    <property type="term" value="F:ATP binding"/>
    <property type="evidence" value="ECO:0007669"/>
    <property type="project" value="UniProtKB-KW"/>
</dbReference>
<evidence type="ECO:0000256" key="3">
    <source>
        <dbReference type="ARBA" id="ARBA00007316"/>
    </source>
</evidence>
<dbReference type="GO" id="GO:0004715">
    <property type="term" value="F:non-membrane spanning protein tyrosine kinase activity"/>
    <property type="evidence" value="ECO:0007669"/>
    <property type="project" value="UniProtKB-EC"/>
</dbReference>
<name>A0AB39YH50_9ACTN</name>
<evidence type="ECO:0000256" key="5">
    <source>
        <dbReference type="ARBA" id="ARBA00011903"/>
    </source>
</evidence>
<evidence type="ECO:0000259" key="20">
    <source>
        <dbReference type="Pfam" id="PF13614"/>
    </source>
</evidence>
<feature type="domain" description="AAA" evidence="20">
    <location>
        <begin position="307"/>
        <end position="435"/>
    </location>
</feature>
<dbReference type="GO" id="GO:0005886">
    <property type="term" value="C:plasma membrane"/>
    <property type="evidence" value="ECO:0007669"/>
    <property type="project" value="UniProtKB-SubCell"/>
</dbReference>
<protein>
    <recommendedName>
        <fullName evidence="5">non-specific protein-tyrosine kinase</fullName>
        <ecNumber evidence="5">2.7.10.2</ecNumber>
    </recommendedName>
</protein>
<dbReference type="InterPro" id="IPR025669">
    <property type="entry name" value="AAA_dom"/>
</dbReference>
<comment type="similarity">
    <text evidence="4">Belongs to the etk/wzc family.</text>
</comment>
<proteinExistence type="inferred from homology"/>
<keyword evidence="9 18" id="KW-0812">Transmembrane</keyword>
<dbReference type="Gene3D" id="3.40.50.300">
    <property type="entry name" value="P-loop containing nucleotide triphosphate hydrolases"/>
    <property type="match status" value="1"/>
</dbReference>
<keyword evidence="14 18" id="KW-0472">Membrane</keyword>
<keyword evidence="13 18" id="KW-1133">Transmembrane helix</keyword>
<evidence type="ECO:0000256" key="12">
    <source>
        <dbReference type="ARBA" id="ARBA00022840"/>
    </source>
</evidence>
<dbReference type="InterPro" id="IPR003856">
    <property type="entry name" value="LPS_length_determ_N"/>
</dbReference>
<sequence>MWAGSTKDSSGQAPMVARQARQISLTWPGALPERPDEVHILELRRILRVLARSWLVVIVCILLGVSGGWAATALSTPVYQAHAQLFVSAQSGGETSELQQGNSFSLARVQSYASIVTSRQVTGHVVSSLGLDTTPDELAGRITAEAPIGTVLVNITVRDTEPRRAAAVADAVAYRFSDVVERLETLDAPSPNRVAKSPVKLGVTQTASVPSAPVSPRPALNLAAGLIAGLLLGAGAALLRETLDATLKTADDLAALTSLPVLSSIPFDRNSPQQPLAAGAARHSARAEAFRHLRTNLQFAQIGDRPRVIVVTSSLPGEGKTSTAVNLAFSLTEAGTSTCLVDADLRRPCVAPTLGLVQDAGLTSVLIGQARIGDVMQTAGRLSVLTSGPVPPNPTELLASDRMAELLRELAAGYEAVIVDTAPLLPVADTVALATLAHGALLVVRAGKTPRDRVAAATEVLRTVGARTLGTVFSMSPKPRQGGYGYGYGDPSAAQTPPPRSCAEDELLRGARLLRGGGNGR</sequence>
<dbReference type="PANTHER" id="PTHR32309:SF13">
    <property type="entry name" value="FERRIC ENTEROBACTIN TRANSPORT PROTEIN FEPE"/>
    <property type="match status" value="1"/>
</dbReference>
<dbReference type="PANTHER" id="PTHR32309">
    <property type="entry name" value="TYROSINE-PROTEIN KINASE"/>
    <property type="match status" value="1"/>
</dbReference>
<reference evidence="21" key="1">
    <citation type="submission" date="2024-08" db="EMBL/GenBank/DDBJ databases">
        <authorList>
            <person name="Yu S.T."/>
        </authorList>
    </citation>
    <scope>NUCLEOTIDE SEQUENCE</scope>
    <source>
        <strain evidence="21">R33</strain>
    </source>
</reference>
<evidence type="ECO:0000256" key="15">
    <source>
        <dbReference type="ARBA" id="ARBA00023137"/>
    </source>
</evidence>
<dbReference type="EMBL" id="CP165727">
    <property type="protein sequence ID" value="XDV68784.1"/>
    <property type="molecule type" value="Genomic_DNA"/>
</dbReference>